<reference evidence="2" key="1">
    <citation type="submission" date="2016-11" db="EMBL/GenBank/DDBJ databases">
        <authorList>
            <person name="Varghese N."/>
            <person name="Submissions S."/>
        </authorList>
    </citation>
    <scope>NUCLEOTIDE SEQUENCE [LARGE SCALE GENOMIC DNA]</scope>
    <source>
        <strain evidence="2">DSM 18829</strain>
    </source>
</reference>
<dbReference type="STRING" id="415425.SAMN05444363_0635"/>
<organism evidence="1 2">
    <name type="scientific">Flavobacterium terrae</name>
    <dbReference type="NCBI Taxonomy" id="415425"/>
    <lineage>
        <taxon>Bacteria</taxon>
        <taxon>Pseudomonadati</taxon>
        <taxon>Bacteroidota</taxon>
        <taxon>Flavobacteriia</taxon>
        <taxon>Flavobacteriales</taxon>
        <taxon>Flavobacteriaceae</taxon>
        <taxon>Flavobacterium</taxon>
    </lineage>
</organism>
<name>A0A1M6B9Z1_9FLAO</name>
<evidence type="ECO:0008006" key="3">
    <source>
        <dbReference type="Google" id="ProtNLM"/>
    </source>
</evidence>
<evidence type="ECO:0000313" key="1">
    <source>
        <dbReference type="EMBL" id="SHI45574.1"/>
    </source>
</evidence>
<dbReference type="RefSeq" id="WP_073308497.1">
    <property type="nucleotide sequence ID" value="NZ_FQZI01000001.1"/>
</dbReference>
<proteinExistence type="predicted"/>
<dbReference type="AlphaFoldDB" id="A0A1M6B9Z1"/>
<sequence>MKFKHFLLIVFLTCVSLSCRTTVVDNNSLKKEINYIPYYLKAYEADSLFITNNFQKSYQILDSLFQKYEPLEMENYYEYSNYIASSVMSGHIDGLDGKIKKGYLNFGDVGFLHPQSYEIRQKIAKISKLSKDEKELYKKEYSKRINLSLRKRIDIMFDEDQSVRRKNWNEEGMKFFENKHAKELEEIIANYGYPNYQLIGSMNYEDENWSTPKPISCDIMFIHQGIAFKEKYLPFLLNELKRGKCSPRDYSAIYDSYLFKKSAELNIIPKQLYGSIGIENRALVNPKKIDSIRKSIGLPKLGYEMWRAKKIE</sequence>
<keyword evidence="2" id="KW-1185">Reference proteome</keyword>
<evidence type="ECO:0000313" key="2">
    <source>
        <dbReference type="Proteomes" id="UP000184488"/>
    </source>
</evidence>
<dbReference type="OrthoDB" id="1490993at2"/>
<gene>
    <name evidence="1" type="ORF">SAMN05444363_0635</name>
</gene>
<dbReference type="EMBL" id="FQZI01000001">
    <property type="protein sequence ID" value="SHI45574.1"/>
    <property type="molecule type" value="Genomic_DNA"/>
</dbReference>
<dbReference type="PROSITE" id="PS51257">
    <property type="entry name" value="PROKAR_LIPOPROTEIN"/>
    <property type="match status" value="1"/>
</dbReference>
<dbReference type="Proteomes" id="UP000184488">
    <property type="component" value="Unassembled WGS sequence"/>
</dbReference>
<protein>
    <recommendedName>
        <fullName evidence="3">Lipoprotein</fullName>
    </recommendedName>
</protein>
<accession>A0A1M6B9Z1</accession>